<dbReference type="InterPro" id="IPR053139">
    <property type="entry name" value="Surface_bspA-like"/>
</dbReference>
<reference evidence="1 2" key="1">
    <citation type="journal article" date="2012" name="Genome Biol.">
        <title>Genome and low-iron response of an oceanic diatom adapted to chronic iron limitation.</title>
        <authorList>
            <person name="Lommer M."/>
            <person name="Specht M."/>
            <person name="Roy A.S."/>
            <person name="Kraemer L."/>
            <person name="Andreson R."/>
            <person name="Gutowska M.A."/>
            <person name="Wolf J."/>
            <person name="Bergner S.V."/>
            <person name="Schilhabel M.B."/>
            <person name="Klostermeier U.C."/>
            <person name="Beiko R.G."/>
            <person name="Rosenstiel P."/>
            <person name="Hippler M."/>
            <person name="Laroche J."/>
        </authorList>
    </citation>
    <scope>NUCLEOTIDE SEQUENCE [LARGE SCALE GENOMIC DNA]</scope>
    <source>
        <strain evidence="1 2">CCMP1005</strain>
    </source>
</reference>
<dbReference type="OrthoDB" id="10264456at2759"/>
<protein>
    <submittedName>
        <fullName evidence="1">Uncharacterized protein</fullName>
    </submittedName>
</protein>
<dbReference type="InterPro" id="IPR032675">
    <property type="entry name" value="LRR_dom_sf"/>
</dbReference>
<sequence>MSRNRPVHPLFDPCLRRGKATKKKNEESMGVEGRKREGFTGDDVFLYEGVRSEVKLHAFASACKSKIFLARRSKAASTWSKCSSFNEGSLQAIGDFAFFECTGLQQVTIPASVTKLGRRAFQGCTKLFKVKITDGALQVIEEGAFCGREELQQVTIPQSVSELGRHAFKFCINLTKANLEKAHFVA</sequence>
<evidence type="ECO:0000313" key="1">
    <source>
        <dbReference type="EMBL" id="EJK59285.1"/>
    </source>
</evidence>
<keyword evidence="2" id="KW-1185">Reference proteome</keyword>
<feature type="non-terminal residue" evidence="1">
    <location>
        <position position="186"/>
    </location>
</feature>
<dbReference type="Pfam" id="PF13306">
    <property type="entry name" value="LRR_5"/>
    <property type="match status" value="1"/>
</dbReference>
<dbReference type="EMBL" id="AGNL01023193">
    <property type="protein sequence ID" value="EJK59285.1"/>
    <property type="molecule type" value="Genomic_DNA"/>
</dbReference>
<dbReference type="SUPFAM" id="SSF52058">
    <property type="entry name" value="L domain-like"/>
    <property type="match status" value="1"/>
</dbReference>
<dbReference type="AlphaFoldDB" id="K0S246"/>
<gene>
    <name evidence="1" type="ORF">THAOC_20515</name>
</gene>
<name>K0S246_THAOC</name>
<dbReference type="PANTHER" id="PTHR45661">
    <property type="entry name" value="SURFACE ANTIGEN"/>
    <property type="match status" value="1"/>
</dbReference>
<dbReference type="Gene3D" id="3.80.10.10">
    <property type="entry name" value="Ribonuclease Inhibitor"/>
    <property type="match status" value="1"/>
</dbReference>
<dbReference type="PANTHER" id="PTHR45661:SF3">
    <property type="entry name" value="IG-LIKE DOMAIN-CONTAINING PROTEIN"/>
    <property type="match status" value="1"/>
</dbReference>
<dbReference type="Proteomes" id="UP000266841">
    <property type="component" value="Unassembled WGS sequence"/>
</dbReference>
<comment type="caution">
    <text evidence="1">The sequence shown here is derived from an EMBL/GenBank/DDBJ whole genome shotgun (WGS) entry which is preliminary data.</text>
</comment>
<accession>K0S246</accession>
<dbReference type="InterPro" id="IPR026906">
    <property type="entry name" value="LRR_5"/>
</dbReference>
<organism evidence="1 2">
    <name type="scientific">Thalassiosira oceanica</name>
    <name type="common">Marine diatom</name>
    <dbReference type="NCBI Taxonomy" id="159749"/>
    <lineage>
        <taxon>Eukaryota</taxon>
        <taxon>Sar</taxon>
        <taxon>Stramenopiles</taxon>
        <taxon>Ochrophyta</taxon>
        <taxon>Bacillariophyta</taxon>
        <taxon>Coscinodiscophyceae</taxon>
        <taxon>Thalassiosirophycidae</taxon>
        <taxon>Thalassiosirales</taxon>
        <taxon>Thalassiosiraceae</taxon>
        <taxon>Thalassiosira</taxon>
    </lineage>
</organism>
<evidence type="ECO:0000313" key="2">
    <source>
        <dbReference type="Proteomes" id="UP000266841"/>
    </source>
</evidence>
<proteinExistence type="predicted"/>